<dbReference type="AlphaFoldDB" id="A0A8X6LI83"/>
<feature type="transmembrane region" description="Helical" evidence="1">
    <location>
        <begin position="88"/>
        <end position="109"/>
    </location>
</feature>
<dbReference type="Proteomes" id="UP000887116">
    <property type="component" value="Unassembled WGS sequence"/>
</dbReference>
<dbReference type="Pfam" id="PF07690">
    <property type="entry name" value="MFS_1"/>
    <property type="match status" value="1"/>
</dbReference>
<evidence type="ECO:0000313" key="3">
    <source>
        <dbReference type="Proteomes" id="UP000887116"/>
    </source>
</evidence>
<dbReference type="GO" id="GO:0016020">
    <property type="term" value="C:membrane"/>
    <property type="evidence" value="ECO:0007669"/>
    <property type="project" value="TreeGrafter"/>
</dbReference>
<keyword evidence="1" id="KW-1133">Transmembrane helix</keyword>
<dbReference type="InterPro" id="IPR051717">
    <property type="entry name" value="MFS_MFSD6"/>
</dbReference>
<reference evidence="2" key="1">
    <citation type="submission" date="2020-07" db="EMBL/GenBank/DDBJ databases">
        <title>Multicomponent nature underlies the extraordinary mechanical properties of spider dragline silk.</title>
        <authorList>
            <person name="Kono N."/>
            <person name="Nakamura H."/>
            <person name="Mori M."/>
            <person name="Yoshida Y."/>
            <person name="Ohtoshi R."/>
            <person name="Malay A.D."/>
            <person name="Moran D.A.P."/>
            <person name="Tomita M."/>
            <person name="Numata K."/>
            <person name="Arakawa K."/>
        </authorList>
    </citation>
    <scope>NUCLEOTIDE SEQUENCE</scope>
</reference>
<dbReference type="Gene3D" id="1.20.1250.20">
    <property type="entry name" value="MFS general substrate transporter like domains"/>
    <property type="match status" value="1"/>
</dbReference>
<dbReference type="SUPFAM" id="SSF103473">
    <property type="entry name" value="MFS general substrate transporter"/>
    <property type="match status" value="1"/>
</dbReference>
<keyword evidence="3" id="KW-1185">Reference proteome</keyword>
<organism evidence="2 3">
    <name type="scientific">Trichonephila clavata</name>
    <name type="common">Joro spider</name>
    <name type="synonym">Nephila clavata</name>
    <dbReference type="NCBI Taxonomy" id="2740835"/>
    <lineage>
        <taxon>Eukaryota</taxon>
        <taxon>Metazoa</taxon>
        <taxon>Ecdysozoa</taxon>
        <taxon>Arthropoda</taxon>
        <taxon>Chelicerata</taxon>
        <taxon>Arachnida</taxon>
        <taxon>Araneae</taxon>
        <taxon>Araneomorphae</taxon>
        <taxon>Entelegynae</taxon>
        <taxon>Araneoidea</taxon>
        <taxon>Nephilidae</taxon>
        <taxon>Trichonephila</taxon>
    </lineage>
</organism>
<feature type="transmembrane region" description="Helical" evidence="1">
    <location>
        <begin position="121"/>
        <end position="139"/>
    </location>
</feature>
<evidence type="ECO:0000313" key="2">
    <source>
        <dbReference type="EMBL" id="GFR09312.1"/>
    </source>
</evidence>
<dbReference type="OrthoDB" id="10528787at2759"/>
<dbReference type="GO" id="GO:0022857">
    <property type="term" value="F:transmembrane transporter activity"/>
    <property type="evidence" value="ECO:0007669"/>
    <property type="project" value="InterPro"/>
</dbReference>
<name>A0A8X6LI83_TRICU</name>
<evidence type="ECO:0000256" key="1">
    <source>
        <dbReference type="SAM" id="Phobius"/>
    </source>
</evidence>
<keyword evidence="1" id="KW-0472">Membrane</keyword>
<dbReference type="EMBL" id="BMAO01036249">
    <property type="protein sequence ID" value="GFR09312.1"/>
    <property type="molecule type" value="Genomic_DNA"/>
</dbReference>
<comment type="caution">
    <text evidence="2">The sequence shown here is derived from an EMBL/GenBank/DDBJ whole genome shotgun (WGS) entry which is preliminary data.</text>
</comment>
<keyword evidence="1" id="KW-0812">Transmembrane</keyword>
<dbReference type="InterPro" id="IPR011701">
    <property type="entry name" value="MFS"/>
</dbReference>
<dbReference type="InterPro" id="IPR036259">
    <property type="entry name" value="MFS_trans_sf"/>
</dbReference>
<sequence length="175" mass="19923">MPEESSDIFLCGLQYPESFDNNVKNVKETQNFYFRAQLCVDISICKGCKLSINKTFLPVKAALFCWFAAGNIEEVYLPVFLKLQGFSLVHLSLFSAISVIFQFSSTIFTGILTDKTGRPKIILMCYFMLFSSICLAFMFTPNVKECNTKEINFQCIYDTDSQLSTTTLEELQLLL</sequence>
<accession>A0A8X6LI83</accession>
<protein>
    <recommendedName>
        <fullName evidence="4">Major facilitator superfamily associated domain-containing protein</fullName>
    </recommendedName>
</protein>
<evidence type="ECO:0008006" key="4">
    <source>
        <dbReference type="Google" id="ProtNLM"/>
    </source>
</evidence>
<gene>
    <name evidence="2" type="ORF">TNCT_251671</name>
</gene>
<dbReference type="PANTHER" id="PTHR16172:SF41">
    <property type="entry name" value="MAJOR FACILITATOR SUPERFAMILY DOMAIN-CONTAINING PROTEIN 6-LIKE"/>
    <property type="match status" value="1"/>
</dbReference>
<dbReference type="PANTHER" id="PTHR16172">
    <property type="entry name" value="MAJOR FACILITATOR SUPERFAMILY DOMAIN-CONTAINING PROTEIN 6-LIKE"/>
    <property type="match status" value="1"/>
</dbReference>
<proteinExistence type="predicted"/>